<gene>
    <name evidence="1" type="ORF">Clacol_006878</name>
</gene>
<dbReference type="AlphaFoldDB" id="A0AAV5AIE7"/>
<organism evidence="1 2">
    <name type="scientific">Clathrus columnatus</name>
    <dbReference type="NCBI Taxonomy" id="1419009"/>
    <lineage>
        <taxon>Eukaryota</taxon>
        <taxon>Fungi</taxon>
        <taxon>Dikarya</taxon>
        <taxon>Basidiomycota</taxon>
        <taxon>Agaricomycotina</taxon>
        <taxon>Agaricomycetes</taxon>
        <taxon>Phallomycetidae</taxon>
        <taxon>Phallales</taxon>
        <taxon>Clathraceae</taxon>
        <taxon>Clathrus</taxon>
    </lineage>
</organism>
<protein>
    <recommendedName>
        <fullName evidence="3">F-box domain-containing protein</fullName>
    </recommendedName>
</protein>
<sequence length="1065" mass="121651">MASIKSIKHLEVAHIEIREAIGSIKNKVENASNVNDLSINPNEERELLEHTIIDLAKESAIHLAELKTRLNALLLINRLSVELLAYIILLTNTSWVHHFHPYLRYTWVCRHWRSTLIQNSAFWTMVQDWAVEPFYEELIRRSKSAMLDIQLSSNSVRFISTLNPLFVEESNRICRLRLENEDGLLHLVLLGKRFPSLRRLALYENNDHACPDLSFVSLVPVLLASDHLETLECKVWEITSFDRLAPIFNRIRNLSLCMENLAVAPPLFDSLHNNTKLQTLQIKSGSITTSNLKTEPSHQVILPELQYLLANCSSMLGLFRAPKLSSLDATWRTGLIAADTRALEDFDFLSIKYLYIRGPENRGKCAEDGLCFLGAKERFRCNTLFSQASGIFYEDPFSSIYSRDCFHFSFGLGRTFTAAVQVMSLTLHRLSNLVEVYFLIPHSTAEFEDLIPHIPSVEKLVIQRGSKLLEIIRRLNKNPPPCPRLKELYFQTFVLPRNLEKYPNDVGRALLECLQSRRKNSADDLECIILQNCPPLPDTWLNQLQDLGTEVVTEKSIGFSPAAKPWGGSLSHRLWITYLGTIIPTSTGMPYPKGLSLYTIWDEIAYLIESPKVLLSLALTCRIFKTLIIPDHLEYRHISCDIRREDIWMLLANRPHLARGIRTIKLINEGHNTICLPRAFGTVPQRNLDEDVLMASDETIALFKKSLSHMTALKMFTWKGHTYSDELVDISQVLTSTTHCLEALSVKFFWLNHIENGRPLEMLSIWNLRSLRKVLIHHPGQAAIHMILNLCPDIEGLCLLAPRLPIATILDVMQHANWKSLRRLYLTSDGPYSATVDDLNRPAASITTPFFVRHTNLQTMYLRLPGLQISKLPSSCLPNFRSVGGDHRLVLTSLSEDILSRLVHWQCPLGNIDIDIIPQLGKLESFYLSQNFLPRKLFPFLLKAPNLKRICLDTVGLEKAWTDDEQEDLIKEFLRCSSLTHIFCDFTPVDNDLAGNVNTRQGPGLLCRRLSVLKTLRYLECLVDRNKEYVELERDEHGAYSGCRSVTVEKAGGHPRHWGNFFFSL</sequence>
<dbReference type="InterPro" id="IPR032675">
    <property type="entry name" value="LRR_dom_sf"/>
</dbReference>
<keyword evidence="2" id="KW-1185">Reference proteome</keyword>
<evidence type="ECO:0000313" key="1">
    <source>
        <dbReference type="EMBL" id="GJJ12635.1"/>
    </source>
</evidence>
<reference evidence="1" key="1">
    <citation type="submission" date="2021-10" db="EMBL/GenBank/DDBJ databases">
        <title>De novo Genome Assembly of Clathrus columnatus (Basidiomycota, Fungi) Using Illumina and Nanopore Sequence Data.</title>
        <authorList>
            <person name="Ogiso-Tanaka E."/>
            <person name="Itagaki H."/>
            <person name="Hosoya T."/>
            <person name="Hosaka K."/>
        </authorList>
    </citation>
    <scope>NUCLEOTIDE SEQUENCE</scope>
    <source>
        <strain evidence="1">MO-923</strain>
    </source>
</reference>
<comment type="caution">
    <text evidence="1">The sequence shown here is derived from an EMBL/GenBank/DDBJ whole genome shotgun (WGS) entry which is preliminary data.</text>
</comment>
<evidence type="ECO:0000313" key="2">
    <source>
        <dbReference type="Proteomes" id="UP001050691"/>
    </source>
</evidence>
<proteinExistence type="predicted"/>
<dbReference type="Gene3D" id="3.80.10.10">
    <property type="entry name" value="Ribonuclease Inhibitor"/>
    <property type="match status" value="1"/>
</dbReference>
<accession>A0AAV5AIE7</accession>
<dbReference type="EMBL" id="BPWL01000007">
    <property type="protein sequence ID" value="GJJ12635.1"/>
    <property type="molecule type" value="Genomic_DNA"/>
</dbReference>
<evidence type="ECO:0008006" key="3">
    <source>
        <dbReference type="Google" id="ProtNLM"/>
    </source>
</evidence>
<dbReference type="Proteomes" id="UP001050691">
    <property type="component" value="Unassembled WGS sequence"/>
</dbReference>
<dbReference type="SUPFAM" id="SSF52047">
    <property type="entry name" value="RNI-like"/>
    <property type="match status" value="1"/>
</dbReference>
<name>A0AAV5AIE7_9AGAM</name>